<dbReference type="SUPFAM" id="SSF57850">
    <property type="entry name" value="RING/U-box"/>
    <property type="match status" value="1"/>
</dbReference>
<dbReference type="AlphaFoldDB" id="A0AAD7CFP6"/>
<organism evidence="2 3">
    <name type="scientific">Roridomyces roridus</name>
    <dbReference type="NCBI Taxonomy" id="1738132"/>
    <lineage>
        <taxon>Eukaryota</taxon>
        <taxon>Fungi</taxon>
        <taxon>Dikarya</taxon>
        <taxon>Basidiomycota</taxon>
        <taxon>Agaricomycotina</taxon>
        <taxon>Agaricomycetes</taxon>
        <taxon>Agaricomycetidae</taxon>
        <taxon>Agaricales</taxon>
        <taxon>Marasmiineae</taxon>
        <taxon>Mycenaceae</taxon>
        <taxon>Roridomyces</taxon>
    </lineage>
</organism>
<accession>A0AAD7CFP6</accession>
<sequence length="260" mass="29177">MSTRRNPRTRSRIASSDDDPVIVTSMPVPPPSLKRKKHHLPVPDSEVIEIFSSDDESQPKRKRQPAERPNEQLKQLQQKLDKVQNELERARNENKELKSAAKRSGKAVLDNYDDSISCEICTQIMWMPYILSGCGHAFCQKDLIEWFNTCLAKHMAAHPAWQRTNQPPFHLANARLRADPLIAHMIMQQGPQPEFTCPTCRGPVRNKPVEDFSLKGLIHAVATSAGETSPKPAPVAVKRRGKAKAKAVDGPFDAFFGKDT</sequence>
<evidence type="ECO:0008006" key="4">
    <source>
        <dbReference type="Google" id="ProtNLM"/>
    </source>
</evidence>
<keyword evidence="3" id="KW-1185">Reference proteome</keyword>
<evidence type="ECO:0000313" key="2">
    <source>
        <dbReference type="EMBL" id="KAJ7647575.1"/>
    </source>
</evidence>
<feature type="region of interest" description="Disordered" evidence="1">
    <location>
        <begin position="1"/>
        <end position="73"/>
    </location>
</feature>
<feature type="compositionally biased region" description="Basic residues" evidence="1">
    <location>
        <begin position="1"/>
        <end position="11"/>
    </location>
</feature>
<dbReference type="InterPro" id="IPR013083">
    <property type="entry name" value="Znf_RING/FYVE/PHD"/>
</dbReference>
<name>A0AAD7CFP6_9AGAR</name>
<dbReference type="EMBL" id="JARKIF010000002">
    <property type="protein sequence ID" value="KAJ7647575.1"/>
    <property type="molecule type" value="Genomic_DNA"/>
</dbReference>
<reference evidence="2" key="1">
    <citation type="submission" date="2023-03" db="EMBL/GenBank/DDBJ databases">
        <title>Massive genome expansion in bonnet fungi (Mycena s.s.) driven by repeated elements and novel gene families across ecological guilds.</title>
        <authorList>
            <consortium name="Lawrence Berkeley National Laboratory"/>
            <person name="Harder C.B."/>
            <person name="Miyauchi S."/>
            <person name="Viragh M."/>
            <person name="Kuo A."/>
            <person name="Thoen E."/>
            <person name="Andreopoulos B."/>
            <person name="Lu D."/>
            <person name="Skrede I."/>
            <person name="Drula E."/>
            <person name="Henrissat B."/>
            <person name="Morin E."/>
            <person name="Kohler A."/>
            <person name="Barry K."/>
            <person name="LaButti K."/>
            <person name="Morin E."/>
            <person name="Salamov A."/>
            <person name="Lipzen A."/>
            <person name="Mereny Z."/>
            <person name="Hegedus B."/>
            <person name="Baldrian P."/>
            <person name="Stursova M."/>
            <person name="Weitz H."/>
            <person name="Taylor A."/>
            <person name="Grigoriev I.V."/>
            <person name="Nagy L.G."/>
            <person name="Martin F."/>
            <person name="Kauserud H."/>
        </authorList>
    </citation>
    <scope>NUCLEOTIDE SEQUENCE</scope>
    <source>
        <strain evidence="2">9284</strain>
    </source>
</reference>
<evidence type="ECO:0000313" key="3">
    <source>
        <dbReference type="Proteomes" id="UP001221142"/>
    </source>
</evidence>
<protein>
    <recommendedName>
        <fullName evidence="4">RING-type domain-containing protein</fullName>
    </recommendedName>
</protein>
<proteinExistence type="predicted"/>
<dbReference type="Proteomes" id="UP001221142">
    <property type="component" value="Unassembled WGS sequence"/>
</dbReference>
<evidence type="ECO:0000256" key="1">
    <source>
        <dbReference type="SAM" id="MobiDB-lite"/>
    </source>
</evidence>
<comment type="caution">
    <text evidence="2">The sequence shown here is derived from an EMBL/GenBank/DDBJ whole genome shotgun (WGS) entry which is preliminary data.</text>
</comment>
<dbReference type="Gene3D" id="3.30.40.10">
    <property type="entry name" value="Zinc/RING finger domain, C3HC4 (zinc finger)"/>
    <property type="match status" value="1"/>
</dbReference>
<gene>
    <name evidence="2" type="ORF">FB45DRAFT_1052034</name>
</gene>